<feature type="region of interest" description="Disordered" evidence="1">
    <location>
        <begin position="46"/>
        <end position="65"/>
    </location>
</feature>
<evidence type="ECO:0000313" key="2">
    <source>
        <dbReference type="EMBL" id="KIK10775.1"/>
    </source>
</evidence>
<gene>
    <name evidence="2" type="ORF">PISMIDRAFT_690746</name>
</gene>
<dbReference type="HOGENOM" id="CLU_190888_0_0_1"/>
<proteinExistence type="predicted"/>
<reference evidence="2 3" key="1">
    <citation type="submission" date="2014-04" db="EMBL/GenBank/DDBJ databases">
        <authorList>
            <consortium name="DOE Joint Genome Institute"/>
            <person name="Kuo A."/>
            <person name="Kohler A."/>
            <person name="Costa M.D."/>
            <person name="Nagy L.G."/>
            <person name="Floudas D."/>
            <person name="Copeland A."/>
            <person name="Barry K.W."/>
            <person name="Cichocki N."/>
            <person name="Veneault-Fourrey C."/>
            <person name="LaButti K."/>
            <person name="Lindquist E.A."/>
            <person name="Lipzen A."/>
            <person name="Lundell T."/>
            <person name="Morin E."/>
            <person name="Murat C."/>
            <person name="Sun H."/>
            <person name="Tunlid A."/>
            <person name="Henrissat B."/>
            <person name="Grigoriev I.V."/>
            <person name="Hibbett D.S."/>
            <person name="Martin F."/>
            <person name="Nordberg H.P."/>
            <person name="Cantor M.N."/>
            <person name="Hua S.X."/>
        </authorList>
    </citation>
    <scope>NUCLEOTIDE SEQUENCE [LARGE SCALE GENOMIC DNA]</scope>
    <source>
        <strain evidence="2 3">441</strain>
    </source>
</reference>
<evidence type="ECO:0000313" key="3">
    <source>
        <dbReference type="Proteomes" id="UP000054018"/>
    </source>
</evidence>
<accession>A0A0C9XEP9</accession>
<dbReference type="EMBL" id="KN834434">
    <property type="protein sequence ID" value="KIK10775.1"/>
    <property type="molecule type" value="Genomic_DNA"/>
</dbReference>
<evidence type="ECO:0000256" key="1">
    <source>
        <dbReference type="SAM" id="MobiDB-lite"/>
    </source>
</evidence>
<dbReference type="AlphaFoldDB" id="A0A0C9XEP9"/>
<protein>
    <submittedName>
        <fullName evidence="2">Uncharacterized protein</fullName>
    </submittedName>
</protein>
<dbReference type="Proteomes" id="UP000054018">
    <property type="component" value="Unassembled WGS sequence"/>
</dbReference>
<reference evidence="3" key="2">
    <citation type="submission" date="2015-01" db="EMBL/GenBank/DDBJ databases">
        <title>Evolutionary Origins and Diversification of the Mycorrhizal Mutualists.</title>
        <authorList>
            <consortium name="DOE Joint Genome Institute"/>
            <consortium name="Mycorrhizal Genomics Consortium"/>
            <person name="Kohler A."/>
            <person name="Kuo A."/>
            <person name="Nagy L.G."/>
            <person name="Floudas D."/>
            <person name="Copeland A."/>
            <person name="Barry K.W."/>
            <person name="Cichocki N."/>
            <person name="Veneault-Fourrey C."/>
            <person name="LaButti K."/>
            <person name="Lindquist E.A."/>
            <person name="Lipzen A."/>
            <person name="Lundell T."/>
            <person name="Morin E."/>
            <person name="Murat C."/>
            <person name="Riley R."/>
            <person name="Ohm R."/>
            <person name="Sun H."/>
            <person name="Tunlid A."/>
            <person name="Henrissat B."/>
            <person name="Grigoriev I.V."/>
            <person name="Hibbett D.S."/>
            <person name="Martin F."/>
        </authorList>
    </citation>
    <scope>NUCLEOTIDE SEQUENCE [LARGE SCALE GENOMIC DNA]</scope>
    <source>
        <strain evidence="3">441</strain>
    </source>
</reference>
<keyword evidence="3" id="KW-1185">Reference proteome</keyword>
<sequence>MQNKEQTSPLPQVAYTFEHKRISRMSPWVCVGLNLNPVSEQIPALGISSRAHGTKNPLSKGELRT</sequence>
<name>A0A0C9XEP9_9AGAM</name>
<organism evidence="2 3">
    <name type="scientific">Pisolithus microcarpus 441</name>
    <dbReference type="NCBI Taxonomy" id="765257"/>
    <lineage>
        <taxon>Eukaryota</taxon>
        <taxon>Fungi</taxon>
        <taxon>Dikarya</taxon>
        <taxon>Basidiomycota</taxon>
        <taxon>Agaricomycotina</taxon>
        <taxon>Agaricomycetes</taxon>
        <taxon>Agaricomycetidae</taxon>
        <taxon>Boletales</taxon>
        <taxon>Sclerodermatineae</taxon>
        <taxon>Pisolithaceae</taxon>
        <taxon>Pisolithus</taxon>
    </lineage>
</organism>